<dbReference type="GO" id="GO:0003700">
    <property type="term" value="F:DNA-binding transcription factor activity"/>
    <property type="evidence" value="ECO:0007669"/>
    <property type="project" value="TreeGrafter"/>
</dbReference>
<dbReference type="InterPro" id="IPR036390">
    <property type="entry name" value="WH_DNA-bd_sf"/>
</dbReference>
<keyword evidence="7" id="KW-1185">Reference proteome</keyword>
<sequence>MPRQPSKVLRSSVDDARPASANYHANALARGLALLELIAAQRRPLTLSELSEGTSLPKSTLVRLLAVLTELSYLVRVDDRPSYRLGHKVQGLASAYLTTLDLSVVASPHLAPVAEQTGQTANLGMIDGDQVLHVCVAEPDRPLRFTTATGARDHLYCTGLGKLLLAQLEPARVSACLPAEPWRAFTDNTHTRLDSLRDDLRRIAERGYALDDNERSTGLRCVAVPIPVRGDEGESVAAVSVSGPAGEFGAAQQEQYVARLHGAAADLAADPDVEAALRLARRSLRTPARPA</sequence>
<evidence type="ECO:0000256" key="1">
    <source>
        <dbReference type="ARBA" id="ARBA00023015"/>
    </source>
</evidence>
<accession>A0A263D829</accession>
<evidence type="ECO:0000259" key="5">
    <source>
        <dbReference type="PROSITE" id="PS51078"/>
    </source>
</evidence>
<dbReference type="AlphaFoldDB" id="A0A263D829"/>
<dbReference type="InterPro" id="IPR005471">
    <property type="entry name" value="Tscrpt_reg_IclR_N"/>
</dbReference>
<dbReference type="Gene3D" id="1.10.10.10">
    <property type="entry name" value="Winged helix-like DNA-binding domain superfamily/Winged helix DNA-binding domain"/>
    <property type="match status" value="1"/>
</dbReference>
<evidence type="ECO:0000259" key="4">
    <source>
        <dbReference type="PROSITE" id="PS51077"/>
    </source>
</evidence>
<dbReference type="Pfam" id="PF01614">
    <property type="entry name" value="IclR_C"/>
    <property type="match status" value="1"/>
</dbReference>
<feature type="domain" description="HTH iclR-type" evidence="4">
    <location>
        <begin position="25"/>
        <end position="87"/>
    </location>
</feature>
<dbReference type="InterPro" id="IPR036388">
    <property type="entry name" value="WH-like_DNA-bd_sf"/>
</dbReference>
<evidence type="ECO:0000256" key="2">
    <source>
        <dbReference type="ARBA" id="ARBA00023125"/>
    </source>
</evidence>
<dbReference type="RefSeq" id="WP_094861246.1">
    <property type="nucleotide sequence ID" value="NZ_NKYE01000002.1"/>
</dbReference>
<proteinExistence type="predicted"/>
<gene>
    <name evidence="6" type="ORF">CFN78_04240</name>
</gene>
<dbReference type="Proteomes" id="UP000242444">
    <property type="component" value="Unassembled WGS sequence"/>
</dbReference>
<dbReference type="SMART" id="SM00346">
    <property type="entry name" value="HTH_ICLR"/>
    <property type="match status" value="1"/>
</dbReference>
<dbReference type="GO" id="GO:0003677">
    <property type="term" value="F:DNA binding"/>
    <property type="evidence" value="ECO:0007669"/>
    <property type="project" value="UniProtKB-KW"/>
</dbReference>
<dbReference type="GO" id="GO:0045892">
    <property type="term" value="P:negative regulation of DNA-templated transcription"/>
    <property type="evidence" value="ECO:0007669"/>
    <property type="project" value="TreeGrafter"/>
</dbReference>
<reference evidence="6 7" key="1">
    <citation type="submission" date="2017-07" db="EMBL/GenBank/DDBJ databases">
        <title>Amycolatopsis antarcticus sp. nov., isolated from the surface of an Antarcticus brown macroalga.</title>
        <authorList>
            <person name="Wang J."/>
            <person name="Leiva S."/>
            <person name="Huang J."/>
            <person name="Huang Y."/>
        </authorList>
    </citation>
    <scope>NUCLEOTIDE SEQUENCE [LARGE SCALE GENOMIC DNA]</scope>
    <source>
        <strain evidence="6 7">AU-G6</strain>
    </source>
</reference>
<dbReference type="InterPro" id="IPR029016">
    <property type="entry name" value="GAF-like_dom_sf"/>
</dbReference>
<keyword evidence="1" id="KW-0805">Transcription regulation</keyword>
<evidence type="ECO:0000313" key="6">
    <source>
        <dbReference type="EMBL" id="OZM74349.1"/>
    </source>
</evidence>
<dbReference type="Gene3D" id="3.30.450.40">
    <property type="match status" value="1"/>
</dbReference>
<evidence type="ECO:0008006" key="8">
    <source>
        <dbReference type="Google" id="ProtNLM"/>
    </source>
</evidence>
<dbReference type="PROSITE" id="PS51078">
    <property type="entry name" value="ICLR_ED"/>
    <property type="match status" value="1"/>
</dbReference>
<dbReference type="SUPFAM" id="SSF55781">
    <property type="entry name" value="GAF domain-like"/>
    <property type="match status" value="1"/>
</dbReference>
<evidence type="ECO:0000256" key="3">
    <source>
        <dbReference type="ARBA" id="ARBA00023163"/>
    </source>
</evidence>
<evidence type="ECO:0000313" key="7">
    <source>
        <dbReference type="Proteomes" id="UP000242444"/>
    </source>
</evidence>
<dbReference type="InterPro" id="IPR014757">
    <property type="entry name" value="Tscrpt_reg_IclR_C"/>
</dbReference>
<protein>
    <recommendedName>
        <fullName evidence="8">IclR family transcriptional regulator</fullName>
    </recommendedName>
</protein>
<comment type="caution">
    <text evidence="6">The sequence shown here is derived from an EMBL/GenBank/DDBJ whole genome shotgun (WGS) entry which is preliminary data.</text>
</comment>
<dbReference type="FunCoup" id="A0A263D829">
    <property type="interactions" value="1"/>
</dbReference>
<dbReference type="OrthoDB" id="8479143at2"/>
<dbReference type="PANTHER" id="PTHR30136:SF35">
    <property type="entry name" value="HTH-TYPE TRANSCRIPTIONAL REGULATOR RV1719"/>
    <property type="match status" value="1"/>
</dbReference>
<dbReference type="PANTHER" id="PTHR30136">
    <property type="entry name" value="HELIX-TURN-HELIX TRANSCRIPTIONAL REGULATOR, ICLR FAMILY"/>
    <property type="match status" value="1"/>
</dbReference>
<dbReference type="SUPFAM" id="SSF46785">
    <property type="entry name" value="Winged helix' DNA-binding domain"/>
    <property type="match status" value="1"/>
</dbReference>
<organism evidence="6 7">
    <name type="scientific">Amycolatopsis antarctica</name>
    <dbReference type="NCBI Taxonomy" id="1854586"/>
    <lineage>
        <taxon>Bacteria</taxon>
        <taxon>Bacillati</taxon>
        <taxon>Actinomycetota</taxon>
        <taxon>Actinomycetes</taxon>
        <taxon>Pseudonocardiales</taxon>
        <taxon>Pseudonocardiaceae</taxon>
        <taxon>Amycolatopsis</taxon>
    </lineage>
</organism>
<dbReference type="Pfam" id="PF09339">
    <property type="entry name" value="HTH_IclR"/>
    <property type="match status" value="1"/>
</dbReference>
<feature type="domain" description="IclR-ED" evidence="5">
    <location>
        <begin position="88"/>
        <end position="279"/>
    </location>
</feature>
<dbReference type="PROSITE" id="PS51077">
    <property type="entry name" value="HTH_ICLR"/>
    <property type="match status" value="1"/>
</dbReference>
<dbReference type="EMBL" id="NKYE01000002">
    <property type="protein sequence ID" value="OZM74349.1"/>
    <property type="molecule type" value="Genomic_DNA"/>
</dbReference>
<keyword evidence="3" id="KW-0804">Transcription</keyword>
<keyword evidence="2" id="KW-0238">DNA-binding</keyword>
<dbReference type="InterPro" id="IPR050707">
    <property type="entry name" value="HTH_MetabolicPath_Reg"/>
</dbReference>
<dbReference type="InParanoid" id="A0A263D829"/>
<name>A0A263D829_9PSEU</name>